<accession>A0A699XI82</accession>
<evidence type="ECO:0000256" key="1">
    <source>
        <dbReference type="SAM" id="MobiDB-lite"/>
    </source>
</evidence>
<comment type="caution">
    <text evidence="2">The sequence shown here is derived from an EMBL/GenBank/DDBJ whole genome shotgun (WGS) entry which is preliminary data.</text>
</comment>
<gene>
    <name evidence="2" type="ORF">Tci_928560</name>
</gene>
<feature type="region of interest" description="Disordered" evidence="1">
    <location>
        <begin position="27"/>
        <end position="90"/>
    </location>
</feature>
<feature type="compositionally biased region" description="Low complexity" evidence="1">
    <location>
        <begin position="44"/>
        <end position="62"/>
    </location>
</feature>
<proteinExistence type="predicted"/>
<feature type="non-terminal residue" evidence="2">
    <location>
        <position position="90"/>
    </location>
</feature>
<name>A0A699XI82_TANCI</name>
<reference evidence="2" key="1">
    <citation type="journal article" date="2019" name="Sci. Rep.">
        <title>Draft genome of Tanacetum cinerariifolium, the natural source of mosquito coil.</title>
        <authorList>
            <person name="Yamashiro T."/>
            <person name="Shiraishi A."/>
            <person name="Satake H."/>
            <person name="Nakayama K."/>
        </authorList>
    </citation>
    <scope>NUCLEOTIDE SEQUENCE</scope>
</reference>
<sequence>SASTLVAPYVMANPVTEPSVGAPATSAVLAQPTGREAVEEESVEAAQIAPPAAAEPSIDESPTAGTVDPLRITDEHGTEIGNVIDEVVEP</sequence>
<organism evidence="2">
    <name type="scientific">Tanacetum cinerariifolium</name>
    <name type="common">Dalmatian daisy</name>
    <name type="synonym">Chrysanthemum cinerariifolium</name>
    <dbReference type="NCBI Taxonomy" id="118510"/>
    <lineage>
        <taxon>Eukaryota</taxon>
        <taxon>Viridiplantae</taxon>
        <taxon>Streptophyta</taxon>
        <taxon>Embryophyta</taxon>
        <taxon>Tracheophyta</taxon>
        <taxon>Spermatophyta</taxon>
        <taxon>Magnoliopsida</taxon>
        <taxon>eudicotyledons</taxon>
        <taxon>Gunneridae</taxon>
        <taxon>Pentapetalae</taxon>
        <taxon>asterids</taxon>
        <taxon>campanulids</taxon>
        <taxon>Asterales</taxon>
        <taxon>Asteraceae</taxon>
        <taxon>Asteroideae</taxon>
        <taxon>Anthemideae</taxon>
        <taxon>Anthemidinae</taxon>
        <taxon>Tanacetum</taxon>
    </lineage>
</organism>
<feature type="non-terminal residue" evidence="2">
    <location>
        <position position="1"/>
    </location>
</feature>
<dbReference type="EMBL" id="BKCJ011831314">
    <property type="protein sequence ID" value="GFD56591.1"/>
    <property type="molecule type" value="Genomic_DNA"/>
</dbReference>
<dbReference type="AlphaFoldDB" id="A0A699XI82"/>
<protein>
    <submittedName>
        <fullName evidence="2">Uncharacterized protein</fullName>
    </submittedName>
</protein>
<evidence type="ECO:0000313" key="2">
    <source>
        <dbReference type="EMBL" id="GFD56591.1"/>
    </source>
</evidence>